<protein>
    <recommendedName>
        <fullName evidence="3">AbiTii domain-containing protein</fullName>
    </recommendedName>
</protein>
<sequence>MNLSSKTLEKLRELINEETEYRSGPKLVQFFNNMGFSDSYGQELPSRWVYTDQRLDLINGSPELDKCIKAVFNPANFIGKMADLDAHITSFNQYLAFDKWKVVRNGAEITFRRLEKIEVDEPTPKANSETEDEFLKREFTSVSVSKLGLEGTVSGVLEQRIREIEKCFFGKAYLAVILMAGSTLEGALLGVANNYPRSFNSAKAAPKDGAGKAKQFHEWTLSAFIDVAHELRIVQHDTQKFSHTLRDFRNYIHPFQ</sequence>
<evidence type="ECO:0000313" key="2">
    <source>
        <dbReference type="Proteomes" id="UP000243950"/>
    </source>
</evidence>
<organism evidence="1 2">
    <name type="scientific">Pseudomonas straminea</name>
    <dbReference type="NCBI Taxonomy" id="47882"/>
    <lineage>
        <taxon>Bacteria</taxon>
        <taxon>Pseudomonadati</taxon>
        <taxon>Pseudomonadota</taxon>
        <taxon>Gammaproteobacteria</taxon>
        <taxon>Pseudomonadales</taxon>
        <taxon>Pseudomonadaceae</taxon>
        <taxon>Phytopseudomonas</taxon>
    </lineage>
</organism>
<dbReference type="AlphaFoldDB" id="A0A1I1UL24"/>
<reference evidence="2" key="1">
    <citation type="submission" date="2016-10" db="EMBL/GenBank/DDBJ databases">
        <authorList>
            <person name="Varghese N."/>
            <person name="Submissions S."/>
        </authorList>
    </citation>
    <scope>NUCLEOTIDE SEQUENCE [LARGE SCALE GENOMIC DNA]</scope>
    <source>
        <strain evidence="2">JCM 2783</strain>
    </source>
</reference>
<dbReference type="Proteomes" id="UP000243950">
    <property type="component" value="Unassembled WGS sequence"/>
</dbReference>
<dbReference type="EMBL" id="FOMO01000003">
    <property type="protein sequence ID" value="SFD71511.1"/>
    <property type="molecule type" value="Genomic_DNA"/>
</dbReference>
<proteinExistence type="predicted"/>
<accession>A0A1I1UL24</accession>
<dbReference type="RefSeq" id="WP_244154150.1">
    <property type="nucleotide sequence ID" value="NZ_BSSG01000004.1"/>
</dbReference>
<name>A0A1I1UL24_PSEOC</name>
<evidence type="ECO:0008006" key="3">
    <source>
        <dbReference type="Google" id="ProtNLM"/>
    </source>
</evidence>
<keyword evidence="2" id="KW-1185">Reference proteome</keyword>
<gene>
    <name evidence="1" type="ORF">SAMN05216372_103428</name>
</gene>
<evidence type="ECO:0000313" key="1">
    <source>
        <dbReference type="EMBL" id="SFD71511.1"/>
    </source>
</evidence>